<dbReference type="InterPro" id="IPR036390">
    <property type="entry name" value="WH_DNA-bd_sf"/>
</dbReference>
<feature type="domain" description="HTH iclR-type" evidence="4">
    <location>
        <begin position="1"/>
        <end position="62"/>
    </location>
</feature>
<keyword evidence="8" id="KW-1185">Reference proteome</keyword>
<proteinExistence type="predicted"/>
<dbReference type="InterPro" id="IPR050707">
    <property type="entry name" value="HTH_MetabolicPath_Reg"/>
</dbReference>
<evidence type="ECO:0000259" key="4">
    <source>
        <dbReference type="PROSITE" id="PS51077"/>
    </source>
</evidence>
<evidence type="ECO:0000256" key="2">
    <source>
        <dbReference type="ARBA" id="ARBA00023125"/>
    </source>
</evidence>
<dbReference type="GO" id="GO:0045892">
    <property type="term" value="P:negative regulation of DNA-templated transcription"/>
    <property type="evidence" value="ECO:0007669"/>
    <property type="project" value="TreeGrafter"/>
</dbReference>
<dbReference type="InterPro" id="IPR029016">
    <property type="entry name" value="GAF-like_dom_sf"/>
</dbReference>
<dbReference type="GO" id="GO:0003700">
    <property type="term" value="F:DNA-binding transcription factor activity"/>
    <property type="evidence" value="ECO:0007669"/>
    <property type="project" value="TreeGrafter"/>
</dbReference>
<dbReference type="GO" id="GO:0003677">
    <property type="term" value="F:DNA binding"/>
    <property type="evidence" value="ECO:0007669"/>
    <property type="project" value="UniProtKB-KW"/>
</dbReference>
<accession>A0A0K2CTW1</accession>
<keyword evidence="3" id="KW-0804">Transcription</keyword>
<dbReference type="EMBL" id="KT222890">
    <property type="protein sequence ID" value="ALA09398.1"/>
    <property type="molecule type" value="Genomic_DNA"/>
</dbReference>
<evidence type="ECO:0000259" key="5">
    <source>
        <dbReference type="PROSITE" id="PS51078"/>
    </source>
</evidence>
<reference evidence="7 8" key="1">
    <citation type="journal article" date="2015" name="Stand. Genomic Sci.">
        <title>Genomic Encyclopedia of Bacterial and Archaeal Type Strains, Phase III: the genomes of soil and plant-associated and newly described type strains.</title>
        <authorList>
            <person name="Whitman W.B."/>
            <person name="Woyke T."/>
            <person name="Klenk H.P."/>
            <person name="Zhou Y."/>
            <person name="Lilburn T.G."/>
            <person name="Beck B.J."/>
            <person name="De Vos P."/>
            <person name="Vandamme P."/>
            <person name="Eisen J.A."/>
            <person name="Garrity G."/>
            <person name="Hugenholtz P."/>
            <person name="Kyrpides N.C."/>
        </authorList>
    </citation>
    <scope>NUCLEOTIDE SEQUENCE [LARGE SCALE GENOMIC DNA]</scope>
    <source>
        <strain evidence="7 8">CGMCC 1.7748</strain>
    </source>
</reference>
<evidence type="ECO:0000313" key="6">
    <source>
        <dbReference type="EMBL" id="ALA09398.1"/>
    </source>
</evidence>
<evidence type="ECO:0000313" key="7">
    <source>
        <dbReference type="EMBL" id="TWH92265.1"/>
    </source>
</evidence>
<dbReference type="PROSITE" id="PS51078">
    <property type="entry name" value="ICLR_ED"/>
    <property type="match status" value="1"/>
</dbReference>
<dbReference type="Pfam" id="PF09339">
    <property type="entry name" value="HTH_IclR"/>
    <property type="match status" value="1"/>
</dbReference>
<dbReference type="RefSeq" id="WP_092959632.1">
    <property type="nucleotide sequence ID" value="NZ_JACIIY010000015.1"/>
</dbReference>
<evidence type="ECO:0000313" key="8">
    <source>
        <dbReference type="Proteomes" id="UP000316624"/>
    </source>
</evidence>
<gene>
    <name evidence="6" type="primary">pbaR</name>
    <name evidence="7" type="ORF">IQ35_02791</name>
</gene>
<dbReference type="Proteomes" id="UP000316624">
    <property type="component" value="Unassembled WGS sequence"/>
</dbReference>
<dbReference type="Pfam" id="PF01614">
    <property type="entry name" value="IclR_C"/>
    <property type="match status" value="1"/>
</dbReference>
<dbReference type="InterPro" id="IPR014757">
    <property type="entry name" value="Tscrpt_reg_IclR_C"/>
</dbReference>
<feature type="domain" description="IclR-ED" evidence="5">
    <location>
        <begin position="63"/>
        <end position="249"/>
    </location>
</feature>
<dbReference type="SMART" id="SM00346">
    <property type="entry name" value="HTH_ICLR"/>
    <property type="match status" value="1"/>
</dbReference>
<dbReference type="SUPFAM" id="SSF55781">
    <property type="entry name" value="GAF domain-like"/>
    <property type="match status" value="1"/>
</dbReference>
<dbReference type="PANTHER" id="PTHR30136:SF24">
    <property type="entry name" value="HTH-TYPE TRANSCRIPTIONAL REPRESSOR ALLR"/>
    <property type="match status" value="1"/>
</dbReference>
<dbReference type="EMBL" id="VLKK01000010">
    <property type="protein sequence ID" value="TWH92265.1"/>
    <property type="molecule type" value="Genomic_DNA"/>
</dbReference>
<dbReference type="Gene3D" id="3.30.450.40">
    <property type="match status" value="1"/>
</dbReference>
<sequence>MGTVDKALGLLGLFSIEEPQWTVEAAASRTGIPTSTAYRYFRSLNEAGLITDFSAGRYVIGPAVIHLDRVARGTDPLVLAAQDAMDNLINRGPDRSVVILARIFDRRVMCVDQRRKGYHPLTISYERGRPMPLYRGSVSKIILAHLSPRLIVRCFHDDRIDIEEAGLGSDLKSFRRNLRLIRRAGYSVTHGEVDKGVIGIAAPILSPNGDVFACLSLVVAEETTPEGSIEKLVALVRKEALAVTASLGLMSDN</sequence>
<evidence type="ECO:0000256" key="1">
    <source>
        <dbReference type="ARBA" id="ARBA00023015"/>
    </source>
</evidence>
<dbReference type="PANTHER" id="PTHR30136">
    <property type="entry name" value="HELIX-TURN-HELIX TRANSCRIPTIONAL REGULATOR, ICLR FAMILY"/>
    <property type="match status" value="1"/>
</dbReference>
<protein>
    <submittedName>
        <fullName evidence="6">IclR family transcriptional regulator</fullName>
    </submittedName>
</protein>
<dbReference type="InterPro" id="IPR005471">
    <property type="entry name" value="Tscrpt_reg_IclR_N"/>
</dbReference>
<dbReference type="SUPFAM" id="SSF46785">
    <property type="entry name" value="Winged helix' DNA-binding domain"/>
    <property type="match status" value="1"/>
</dbReference>
<reference evidence="6" key="2">
    <citation type="submission" date="2015-06" db="EMBL/GenBank/DDBJ databases">
        <authorList>
            <person name="Hoefler B.C."/>
            <person name="Straight P.D."/>
        </authorList>
    </citation>
    <scope>NUCLEOTIDE SEQUENCE</scope>
    <source>
        <strain evidence="6">JZ-1</strain>
    </source>
</reference>
<evidence type="ECO:0000256" key="3">
    <source>
        <dbReference type="ARBA" id="ARBA00023163"/>
    </source>
</evidence>
<keyword evidence="1" id="KW-0805">Transcription regulation</keyword>
<dbReference type="AlphaFoldDB" id="A0A0K2CTW1"/>
<dbReference type="PROSITE" id="PS51077">
    <property type="entry name" value="HTH_ICLR"/>
    <property type="match status" value="1"/>
</dbReference>
<name>A0A0K2CTW1_SPHWJ</name>
<dbReference type="Gene3D" id="1.10.10.10">
    <property type="entry name" value="Winged helix-like DNA-binding domain superfamily/Winged helix DNA-binding domain"/>
    <property type="match status" value="1"/>
</dbReference>
<reference evidence="7" key="3">
    <citation type="submission" date="2019-07" db="EMBL/GenBank/DDBJ databases">
        <authorList>
            <person name="Whitman W."/>
            <person name="Huntemann M."/>
            <person name="Clum A."/>
            <person name="Pillay M."/>
            <person name="Palaniappan K."/>
            <person name="Varghese N."/>
            <person name="Mikhailova N."/>
            <person name="Stamatis D."/>
            <person name="Reddy T."/>
            <person name="Daum C."/>
            <person name="Shapiro N."/>
            <person name="Ivanova N."/>
            <person name="Kyrpides N."/>
            <person name="Woyke T."/>
        </authorList>
    </citation>
    <scope>NUCLEOTIDE SEQUENCE</scope>
    <source>
        <strain evidence="7">CGMCC 1.7748</strain>
    </source>
</reference>
<keyword evidence="2" id="KW-0238">DNA-binding</keyword>
<dbReference type="InterPro" id="IPR036388">
    <property type="entry name" value="WH-like_DNA-bd_sf"/>
</dbReference>
<organism evidence="6">
    <name type="scientific">Sphingobium wenxiniae (strain DSM 21828 / CGMCC 1.7748 / JZ-1)</name>
    <dbReference type="NCBI Taxonomy" id="595605"/>
    <lineage>
        <taxon>Bacteria</taxon>
        <taxon>Pseudomonadati</taxon>
        <taxon>Pseudomonadota</taxon>
        <taxon>Alphaproteobacteria</taxon>
        <taxon>Sphingomonadales</taxon>
        <taxon>Sphingomonadaceae</taxon>
        <taxon>Sphingobium</taxon>
    </lineage>
</organism>